<dbReference type="RefSeq" id="WP_200337906.1">
    <property type="nucleotide sequence ID" value="NZ_CP066786.1"/>
</dbReference>
<dbReference type="Gene3D" id="3.40.50.2000">
    <property type="entry name" value="Glycogen Phosphorylase B"/>
    <property type="match status" value="2"/>
</dbReference>
<dbReference type="EMBL" id="CP066786">
    <property type="protein sequence ID" value="QQM32465.1"/>
    <property type="molecule type" value="Genomic_DNA"/>
</dbReference>
<dbReference type="Proteomes" id="UP000596083">
    <property type="component" value="Chromosome"/>
</dbReference>
<accession>A0A7T7KN45</accession>
<evidence type="ECO:0000313" key="1">
    <source>
        <dbReference type="EMBL" id="QQM32465.1"/>
    </source>
</evidence>
<evidence type="ECO:0000313" key="2">
    <source>
        <dbReference type="Proteomes" id="UP000596083"/>
    </source>
</evidence>
<dbReference type="GO" id="GO:0016740">
    <property type="term" value="F:transferase activity"/>
    <property type="evidence" value="ECO:0007669"/>
    <property type="project" value="UniProtKB-KW"/>
</dbReference>
<protein>
    <submittedName>
        <fullName evidence="1">Glycosyltransferase family 4 protein</fullName>
    </submittedName>
</protein>
<proteinExistence type="predicted"/>
<sequence>MTSYAQTEEHEAPPPNTPRILFLSKVLPYPPAVAGDAVYSRGVIEAIAGVAPLTVLCAESGAARRAVKGVDWHVAGPQREGRAKSVLSRWPLIAWKGATPQWHAELDSLLTKDWDVIILDNIGTAHALPKLEAYRRSRPAVRLVYLSHEQEYEVRRSKYGAYGLSPVARFAAALDLNKVRRQEERLLKRSDLVTVINENDASAFRKIAPRQNYFLLTPGYDGPVAEERRIDSAVPRRVLLLGGRRAQQKRQILLDWMKVGYRPLTEAGVEIVIVGDMDEALSATLKADYPKARALGFVDDLDALIASARAGIIADTVGGGFKLRLLSHIFQRLPIIGLDEAISGLPTARGEGYLSAPDLASLSDLICDTIDDTERLDALQKTAFEDCAQRFSWEQRARDLLKTLS</sequence>
<dbReference type="AlphaFoldDB" id="A0A7T7KN45"/>
<gene>
    <name evidence="1" type="ORF">JET14_10135</name>
</gene>
<dbReference type="KEGG" id="mlut:JET14_10135"/>
<dbReference type="SUPFAM" id="SSF53756">
    <property type="entry name" value="UDP-Glycosyltransferase/glycogen phosphorylase"/>
    <property type="match status" value="1"/>
</dbReference>
<name>A0A7T7KN45_9HYPH</name>
<keyword evidence="1" id="KW-0808">Transferase</keyword>
<organism evidence="1 2">
    <name type="scientific">Martelella lutilitoris</name>
    <dbReference type="NCBI Taxonomy" id="2583532"/>
    <lineage>
        <taxon>Bacteria</taxon>
        <taxon>Pseudomonadati</taxon>
        <taxon>Pseudomonadota</taxon>
        <taxon>Alphaproteobacteria</taxon>
        <taxon>Hyphomicrobiales</taxon>
        <taxon>Aurantimonadaceae</taxon>
        <taxon>Martelella</taxon>
    </lineage>
</organism>
<reference evidence="1 2" key="1">
    <citation type="submission" date="2020-12" db="EMBL/GenBank/DDBJ databases">
        <authorList>
            <person name="Zheng R.K."/>
            <person name="Sun C.M."/>
        </authorList>
    </citation>
    <scope>NUCLEOTIDE SEQUENCE [LARGE SCALE GENOMIC DNA]</scope>
    <source>
        <strain evidence="1 2">ZRK001</strain>
    </source>
</reference>